<comment type="caution">
    <text evidence="1">The sequence shown here is derived from an EMBL/GenBank/DDBJ whole genome shotgun (WGS) entry which is preliminary data.</text>
</comment>
<reference evidence="1" key="1">
    <citation type="journal article" date="2014" name="Front. Microbiol.">
        <title>High frequency of phylogenetically diverse reductive dehalogenase-homologous genes in deep subseafloor sedimentary metagenomes.</title>
        <authorList>
            <person name="Kawai M."/>
            <person name="Futagami T."/>
            <person name="Toyoda A."/>
            <person name="Takaki Y."/>
            <person name="Nishi S."/>
            <person name="Hori S."/>
            <person name="Arai W."/>
            <person name="Tsubouchi T."/>
            <person name="Morono Y."/>
            <person name="Uchiyama I."/>
            <person name="Ito T."/>
            <person name="Fujiyama A."/>
            <person name="Inagaki F."/>
            <person name="Takami H."/>
        </authorList>
    </citation>
    <scope>NUCLEOTIDE SEQUENCE</scope>
    <source>
        <strain evidence="1">Expedition CK06-06</strain>
    </source>
</reference>
<protein>
    <submittedName>
        <fullName evidence="1">Uncharacterized protein</fullName>
    </submittedName>
</protein>
<evidence type="ECO:0000313" key="1">
    <source>
        <dbReference type="EMBL" id="GAG30622.1"/>
    </source>
</evidence>
<sequence length="252" mass="28413">AHVRIIENHPARVVVHWRYALCDVLYKIARVDEDTGWGAWADEYYYIYPDGVAVRHFVVYGVEGCSITEPTVFNQPGEKAEDNVELAAVTMANMKGQTRTHVWDPWPSNGRTAAPFTNALPGANICVVNLKSQYKPFYIYEPGTRIIPYGGGLRELRTEYSRFPTWNHWPVSQVPSDGRYALVPDRVSSSAITSPEPPMRRRPEDGAVEGSFIMGLSDKPVGELAPLARMWLRPPKLKLFGQAFNNKGYSRN</sequence>
<organism evidence="1">
    <name type="scientific">marine sediment metagenome</name>
    <dbReference type="NCBI Taxonomy" id="412755"/>
    <lineage>
        <taxon>unclassified sequences</taxon>
        <taxon>metagenomes</taxon>
        <taxon>ecological metagenomes</taxon>
    </lineage>
</organism>
<accession>X0X5G0</accession>
<name>X0X5G0_9ZZZZ</name>
<gene>
    <name evidence="1" type="ORF">S01H1_62815</name>
</gene>
<feature type="non-terminal residue" evidence="1">
    <location>
        <position position="252"/>
    </location>
</feature>
<dbReference type="AlphaFoldDB" id="X0X5G0"/>
<feature type="non-terminal residue" evidence="1">
    <location>
        <position position="1"/>
    </location>
</feature>
<proteinExistence type="predicted"/>
<dbReference type="EMBL" id="BARS01041288">
    <property type="protein sequence ID" value="GAG30622.1"/>
    <property type="molecule type" value="Genomic_DNA"/>
</dbReference>